<comment type="caution">
    <text evidence="2">The sequence shown here is derived from an EMBL/GenBank/DDBJ whole genome shotgun (WGS) entry which is preliminary data.</text>
</comment>
<feature type="non-terminal residue" evidence="2">
    <location>
        <position position="1"/>
    </location>
</feature>
<proteinExistence type="predicted"/>
<name>A0A2J8AE90_9CHLO</name>
<dbReference type="InterPro" id="IPR029063">
    <property type="entry name" value="SAM-dependent_MTases_sf"/>
</dbReference>
<keyword evidence="2" id="KW-0808">Transferase</keyword>
<dbReference type="EMBL" id="PGGS01000045">
    <property type="protein sequence ID" value="PNH10838.1"/>
    <property type="molecule type" value="Genomic_DNA"/>
</dbReference>
<dbReference type="Gene3D" id="3.40.50.150">
    <property type="entry name" value="Vaccinia Virus protein VP39"/>
    <property type="match status" value="1"/>
</dbReference>
<dbReference type="AlphaFoldDB" id="A0A2J8AE90"/>
<evidence type="ECO:0000313" key="2">
    <source>
        <dbReference type="EMBL" id="PNH10838.1"/>
    </source>
</evidence>
<gene>
    <name evidence="2" type="ORF">TSOC_002368</name>
</gene>
<reference evidence="2 3" key="1">
    <citation type="journal article" date="2017" name="Mol. Biol. Evol.">
        <title>The 4-celled Tetrabaena socialis nuclear genome reveals the essential components for genetic control of cell number at the origin of multicellularity in the volvocine lineage.</title>
        <authorList>
            <person name="Featherston J."/>
            <person name="Arakaki Y."/>
            <person name="Hanschen E.R."/>
            <person name="Ferris P.J."/>
            <person name="Michod R.E."/>
            <person name="Olson B.J.S.C."/>
            <person name="Nozaki H."/>
            <person name="Durand P.M."/>
        </authorList>
    </citation>
    <scope>NUCLEOTIDE SEQUENCE [LARGE SCALE GENOMIC DNA]</scope>
    <source>
        <strain evidence="2 3">NIES-571</strain>
    </source>
</reference>
<keyword evidence="3" id="KW-1185">Reference proteome</keyword>
<feature type="region of interest" description="Disordered" evidence="1">
    <location>
        <begin position="1"/>
        <end position="20"/>
    </location>
</feature>
<dbReference type="Proteomes" id="UP000236333">
    <property type="component" value="Unassembled WGS sequence"/>
</dbReference>
<protein>
    <submittedName>
        <fullName evidence="2">Methyltransferase-like protein 5</fullName>
    </submittedName>
</protein>
<evidence type="ECO:0000313" key="3">
    <source>
        <dbReference type="Proteomes" id="UP000236333"/>
    </source>
</evidence>
<evidence type="ECO:0000256" key="1">
    <source>
        <dbReference type="SAM" id="MobiDB-lite"/>
    </source>
</evidence>
<organism evidence="2 3">
    <name type="scientific">Tetrabaena socialis</name>
    <dbReference type="NCBI Taxonomy" id="47790"/>
    <lineage>
        <taxon>Eukaryota</taxon>
        <taxon>Viridiplantae</taxon>
        <taxon>Chlorophyta</taxon>
        <taxon>core chlorophytes</taxon>
        <taxon>Chlorophyceae</taxon>
        <taxon>CS clade</taxon>
        <taxon>Chlamydomonadales</taxon>
        <taxon>Tetrabaenaceae</taxon>
        <taxon>Tetrabaena</taxon>
    </lineage>
</organism>
<sequence>LPYPGSSRSGSGSCSSSQPAAASICTSSSTRPSVEAEADEEEEGVLASGATAEVGPAPGLLAACVWAKDIAPFPNPKVELEQYPTGPHLASRLLFAVDSSYDEFGGRTVADLGCGTAMLAIGAALLGSTHVVGVDIDLDALEVTGAREEEVAQDNAAQFEEPLPGVDMAFLRAAFTVSAHSVYSLHKSSTRDFIAKTATRELGAKRAEVLAQLRYDLPATMKFHKQKSVDIEVDLWRFEVGDKGGGGRG</sequence>
<dbReference type="GO" id="GO:0008988">
    <property type="term" value="F:rRNA (adenine-N6-)-methyltransferase activity"/>
    <property type="evidence" value="ECO:0007669"/>
    <property type="project" value="TreeGrafter"/>
</dbReference>
<dbReference type="Pfam" id="PF06325">
    <property type="entry name" value="PrmA"/>
    <property type="match status" value="1"/>
</dbReference>
<dbReference type="CDD" id="cd02440">
    <property type="entry name" value="AdoMet_MTases"/>
    <property type="match status" value="1"/>
</dbReference>
<dbReference type="PANTHER" id="PTHR23290:SF0">
    <property type="entry name" value="RRNA N6-ADENOSINE-METHYLTRANSFERASE METTL5"/>
    <property type="match status" value="1"/>
</dbReference>
<dbReference type="InterPro" id="IPR051720">
    <property type="entry name" value="rRNA_MeTrfase/Polyamine_Synth"/>
</dbReference>
<accession>A0A2J8AE90</accession>
<feature type="region of interest" description="Disordered" evidence="1">
    <location>
        <begin position="25"/>
        <end position="45"/>
    </location>
</feature>
<dbReference type="OrthoDB" id="7848332at2759"/>
<dbReference type="SUPFAM" id="SSF53335">
    <property type="entry name" value="S-adenosyl-L-methionine-dependent methyltransferases"/>
    <property type="match status" value="1"/>
</dbReference>
<dbReference type="PANTHER" id="PTHR23290">
    <property type="entry name" value="RRNA N6-ADENOSINE-METHYLTRANSFERASE METTL5"/>
    <property type="match status" value="1"/>
</dbReference>
<keyword evidence="2" id="KW-0489">Methyltransferase</keyword>